<feature type="signal peptide" evidence="1">
    <location>
        <begin position="1"/>
        <end position="18"/>
    </location>
</feature>
<name>A0ABP8K6M8_9BACT</name>
<dbReference type="PROSITE" id="PS51257">
    <property type="entry name" value="PROKAR_LIPOPROTEIN"/>
    <property type="match status" value="1"/>
</dbReference>
<evidence type="ECO:0000256" key="1">
    <source>
        <dbReference type="SAM" id="SignalP"/>
    </source>
</evidence>
<keyword evidence="1" id="KW-0732">Signal</keyword>
<dbReference type="Proteomes" id="UP001500936">
    <property type="component" value="Unassembled WGS sequence"/>
</dbReference>
<dbReference type="RefSeq" id="WP_345265519.1">
    <property type="nucleotide sequence ID" value="NZ_BAABHB010000002.1"/>
</dbReference>
<reference evidence="3" key="1">
    <citation type="journal article" date="2019" name="Int. J. Syst. Evol. Microbiol.">
        <title>The Global Catalogue of Microorganisms (GCM) 10K type strain sequencing project: providing services to taxonomists for standard genome sequencing and annotation.</title>
        <authorList>
            <consortium name="The Broad Institute Genomics Platform"/>
            <consortium name="The Broad Institute Genome Sequencing Center for Infectious Disease"/>
            <person name="Wu L."/>
            <person name="Ma J."/>
        </authorList>
    </citation>
    <scope>NUCLEOTIDE SEQUENCE [LARGE SCALE GENOMIC DNA]</scope>
    <source>
        <strain evidence="3">JCM 17925</strain>
    </source>
</reference>
<organism evidence="2 3">
    <name type="scientific">Nibrella viscosa</name>
    <dbReference type="NCBI Taxonomy" id="1084524"/>
    <lineage>
        <taxon>Bacteria</taxon>
        <taxon>Pseudomonadati</taxon>
        <taxon>Bacteroidota</taxon>
        <taxon>Cytophagia</taxon>
        <taxon>Cytophagales</taxon>
        <taxon>Spirosomataceae</taxon>
        <taxon>Nibrella</taxon>
    </lineage>
</organism>
<evidence type="ECO:0000313" key="2">
    <source>
        <dbReference type="EMBL" id="GAA4401064.1"/>
    </source>
</evidence>
<sequence>MRTLNLALALILALLFFAGCKTEEKATVIPNQDPTPAILYNINTISPNGVVSYMGVYSEMPTSDPDRSKMVELGKNSRAYIYNNSVYTVHWDSKTISKWEVTNDLRLNKVSTLDIASAGLSNKAPIGFTLDTRAFVFDFVNGKVLEFNPQNMTITKTIPVVKAPFPYSHADNPRAMSTLFVLSIFNRDPGNGLRIEPRTTIARFDAMAEAVTYRTDDRQATSHLNVMDSQKRVYFLPSRDEHHALLFGQNADVKNYGKMIRFNFLPNPSFDGNFLMDLKALAGGPISHAYLLNDNELVVATTVEPLPAPINASNYFALAKTRLKKINLATAQVTDVAGVGEHGQPWSNSVDLHVDGTLYYPASEFPDGTYDKINTRLYKITGSSATLQFTSTNSWPILIGRVR</sequence>
<gene>
    <name evidence="2" type="ORF">GCM10023187_14860</name>
</gene>
<keyword evidence="3" id="KW-1185">Reference proteome</keyword>
<evidence type="ECO:0000313" key="3">
    <source>
        <dbReference type="Proteomes" id="UP001500936"/>
    </source>
</evidence>
<feature type="chain" id="PRO_5046574440" description="Lipoprotein" evidence="1">
    <location>
        <begin position="19"/>
        <end position="403"/>
    </location>
</feature>
<accession>A0ABP8K6M8</accession>
<dbReference type="EMBL" id="BAABHB010000002">
    <property type="protein sequence ID" value="GAA4401064.1"/>
    <property type="molecule type" value="Genomic_DNA"/>
</dbReference>
<protein>
    <recommendedName>
        <fullName evidence="4">Lipoprotein</fullName>
    </recommendedName>
</protein>
<comment type="caution">
    <text evidence="2">The sequence shown here is derived from an EMBL/GenBank/DDBJ whole genome shotgun (WGS) entry which is preliminary data.</text>
</comment>
<proteinExistence type="predicted"/>
<evidence type="ECO:0008006" key="4">
    <source>
        <dbReference type="Google" id="ProtNLM"/>
    </source>
</evidence>
<dbReference type="SUPFAM" id="SSF101898">
    <property type="entry name" value="NHL repeat"/>
    <property type="match status" value="1"/>
</dbReference>